<dbReference type="EMBL" id="VSSQ01014896">
    <property type="protein sequence ID" value="MPM54637.1"/>
    <property type="molecule type" value="Genomic_DNA"/>
</dbReference>
<sequence>MRFASEPEEHHIHGTPVCHGVLDSGAWPEESGANRVYLVFLDVCVERVNGEDRAFTGTWEGEIIHAGWIV</sequence>
<proteinExistence type="predicted"/>
<protein>
    <submittedName>
        <fullName evidence="1">Uncharacterized protein</fullName>
    </submittedName>
</protein>
<name>A0A645ANL7_9ZZZZ</name>
<accession>A0A645ANL7</accession>
<evidence type="ECO:0000313" key="1">
    <source>
        <dbReference type="EMBL" id="MPM54637.1"/>
    </source>
</evidence>
<gene>
    <name evidence="1" type="ORF">SDC9_101416</name>
</gene>
<organism evidence="1">
    <name type="scientific">bioreactor metagenome</name>
    <dbReference type="NCBI Taxonomy" id="1076179"/>
    <lineage>
        <taxon>unclassified sequences</taxon>
        <taxon>metagenomes</taxon>
        <taxon>ecological metagenomes</taxon>
    </lineage>
</organism>
<comment type="caution">
    <text evidence="1">The sequence shown here is derived from an EMBL/GenBank/DDBJ whole genome shotgun (WGS) entry which is preliminary data.</text>
</comment>
<reference evidence="1" key="1">
    <citation type="submission" date="2019-08" db="EMBL/GenBank/DDBJ databases">
        <authorList>
            <person name="Kucharzyk K."/>
            <person name="Murdoch R.W."/>
            <person name="Higgins S."/>
            <person name="Loffler F."/>
        </authorList>
    </citation>
    <scope>NUCLEOTIDE SEQUENCE</scope>
</reference>
<dbReference type="AlphaFoldDB" id="A0A645ANL7"/>